<gene>
    <name evidence="5 10" type="primary">lysA</name>
    <name evidence="10" type="ORF">LE190_09205</name>
</gene>
<evidence type="ECO:0000256" key="3">
    <source>
        <dbReference type="ARBA" id="ARBA00022898"/>
    </source>
</evidence>
<dbReference type="InterPro" id="IPR000183">
    <property type="entry name" value="Orn/DAP/Arg_de-COase"/>
</dbReference>
<keyword evidence="4 5" id="KW-0456">Lyase</keyword>
<sequence>MSHFQYQNGALHAERVSLSAIAAQFGSPTYVYSKAALLENFGAYADACQGRDALVCYAMKANSNLAILDLLARAGAGFDIVSGGELLRVIAAGGDPGKTIFSGVGKTVEEMRLALEKNILCFNVESIPELHRLNEVAGSMGKRAPVSLRVNPNVDAKTHPYIATGLKANKFGVAFDDALETYRSAAALPHLDVVGIDCHIGSQLLDDAPLLEALDKLIELIDTLADEGIHLHHLDIGGGLGVNYGAEGDQPPVPVGDYLGRLFARIDAWRADRHGGQPIKVIFEPGRSIVADTGVLLTRIEFLKPGVEKNFAIVDAAMNDLMRPTLYQAWMGVQPVVPREGDKLTYDVVGPVCESGDWLARERDLAVAPGDLLAIMTAGAYGMTMASNYNTRGRAAEVMVDGDRVHLIRQREHPADLFALESMLK</sequence>
<feature type="binding site" evidence="5">
    <location>
        <position position="354"/>
    </location>
    <ligand>
        <name>substrate</name>
    </ligand>
</feature>
<keyword evidence="5 7" id="KW-0457">Lysine biosynthesis</keyword>
<feature type="domain" description="Orn/DAP/Arg decarboxylase 2 N-terminal" evidence="9">
    <location>
        <begin position="41"/>
        <end position="291"/>
    </location>
</feature>
<evidence type="ECO:0000256" key="7">
    <source>
        <dbReference type="RuleBase" id="RU003738"/>
    </source>
</evidence>
<dbReference type="Proteomes" id="UP001198602">
    <property type="component" value="Unassembled WGS sequence"/>
</dbReference>
<protein>
    <recommendedName>
        <fullName evidence="5 6">Diaminopimelate decarboxylase</fullName>
        <shortName evidence="5">DAP decarboxylase</shortName>
        <shortName evidence="5">DAPDC</shortName>
        <ecNumber evidence="5 6">4.1.1.20</ecNumber>
    </recommendedName>
</protein>
<comment type="cofactor">
    <cofactor evidence="1 5 7">
        <name>pyridoxal 5'-phosphate</name>
        <dbReference type="ChEBI" id="CHEBI:597326"/>
    </cofactor>
</comment>
<name>A0ABS7YAY3_9BURK</name>
<dbReference type="InterPro" id="IPR022653">
    <property type="entry name" value="De-COase2_pyr-phos_BS"/>
</dbReference>
<comment type="catalytic activity">
    <reaction evidence="5 7">
        <text>meso-2,6-diaminopimelate + H(+) = L-lysine + CO2</text>
        <dbReference type="Rhea" id="RHEA:15101"/>
        <dbReference type="ChEBI" id="CHEBI:15378"/>
        <dbReference type="ChEBI" id="CHEBI:16526"/>
        <dbReference type="ChEBI" id="CHEBI:32551"/>
        <dbReference type="ChEBI" id="CHEBI:57791"/>
        <dbReference type="EC" id="4.1.1.20"/>
    </reaction>
</comment>
<dbReference type="InterPro" id="IPR029066">
    <property type="entry name" value="PLP-binding_barrel"/>
</dbReference>
<dbReference type="Gene3D" id="3.20.20.10">
    <property type="entry name" value="Alanine racemase"/>
    <property type="match status" value="1"/>
</dbReference>
<feature type="binding site" evidence="5">
    <location>
        <position position="323"/>
    </location>
    <ligand>
        <name>substrate</name>
    </ligand>
</feature>
<evidence type="ECO:0000256" key="1">
    <source>
        <dbReference type="ARBA" id="ARBA00001933"/>
    </source>
</evidence>
<keyword evidence="11" id="KW-1185">Reference proteome</keyword>
<dbReference type="NCBIfam" id="TIGR01048">
    <property type="entry name" value="lysA"/>
    <property type="match status" value="1"/>
</dbReference>
<comment type="caution">
    <text evidence="10">The sequence shown here is derived from an EMBL/GenBank/DDBJ whole genome shotgun (WGS) entry which is preliminary data.</text>
</comment>
<comment type="pathway">
    <text evidence="5 7">Amino-acid biosynthesis; L-lysine biosynthesis via DAP pathway; L-lysine from DL-2,6-diaminopimelate: step 1/1.</text>
</comment>
<evidence type="ECO:0000313" key="10">
    <source>
        <dbReference type="EMBL" id="MCA1856101.1"/>
    </source>
</evidence>
<dbReference type="InterPro" id="IPR022643">
    <property type="entry name" value="De-COase2_C"/>
</dbReference>
<comment type="similarity">
    <text evidence="5">Belongs to the Orn/Lys/Arg decarboxylase class-II family. LysA subfamily.</text>
</comment>
<dbReference type="InterPro" id="IPR022644">
    <property type="entry name" value="De-COase2_N"/>
</dbReference>
<dbReference type="SUPFAM" id="SSF50621">
    <property type="entry name" value="Alanine racemase C-terminal domain-like"/>
    <property type="match status" value="1"/>
</dbReference>
<dbReference type="Gene3D" id="2.40.37.10">
    <property type="entry name" value="Lyase, Ornithine Decarboxylase, Chain A, domain 1"/>
    <property type="match status" value="1"/>
</dbReference>
<feature type="binding site" evidence="5">
    <location>
        <position position="287"/>
    </location>
    <ligand>
        <name>substrate</name>
    </ligand>
</feature>
<keyword evidence="3 5" id="KW-0663">Pyridoxal phosphate</keyword>
<dbReference type="GO" id="GO:0008836">
    <property type="term" value="F:diaminopimelate decarboxylase activity"/>
    <property type="evidence" value="ECO:0007669"/>
    <property type="project" value="UniProtKB-EC"/>
</dbReference>
<evidence type="ECO:0000256" key="4">
    <source>
        <dbReference type="ARBA" id="ARBA00023239"/>
    </source>
</evidence>
<keyword evidence="5" id="KW-0028">Amino-acid biosynthesis</keyword>
<evidence type="ECO:0000259" key="8">
    <source>
        <dbReference type="Pfam" id="PF00278"/>
    </source>
</evidence>
<evidence type="ECO:0000313" key="11">
    <source>
        <dbReference type="Proteomes" id="UP001198602"/>
    </source>
</evidence>
<feature type="binding site" evidence="5">
    <location>
        <position position="239"/>
    </location>
    <ligand>
        <name>pyridoxal 5'-phosphate</name>
        <dbReference type="ChEBI" id="CHEBI:597326"/>
    </ligand>
</feature>
<feature type="binding site" evidence="5">
    <location>
        <position position="381"/>
    </location>
    <ligand>
        <name>pyridoxal 5'-phosphate</name>
        <dbReference type="ChEBI" id="CHEBI:597326"/>
    </ligand>
</feature>
<dbReference type="HAMAP" id="MF_02120">
    <property type="entry name" value="LysA"/>
    <property type="match status" value="1"/>
</dbReference>
<dbReference type="Pfam" id="PF00278">
    <property type="entry name" value="Orn_DAP_Arg_deC"/>
    <property type="match status" value="1"/>
</dbReference>
<dbReference type="PROSITE" id="PS00878">
    <property type="entry name" value="ODR_DC_2_1"/>
    <property type="match status" value="1"/>
</dbReference>
<dbReference type="RefSeq" id="WP_225238405.1">
    <property type="nucleotide sequence ID" value="NZ_JAHYBX010000002.1"/>
</dbReference>
<dbReference type="InterPro" id="IPR002986">
    <property type="entry name" value="DAP_deCOOHase_LysA"/>
</dbReference>
<comment type="subunit">
    <text evidence="5">Homodimer.</text>
</comment>
<dbReference type="SUPFAM" id="SSF51419">
    <property type="entry name" value="PLP-binding barrel"/>
    <property type="match status" value="1"/>
</dbReference>
<feature type="domain" description="Orn/DAP/Arg decarboxylase 2 C-terminal" evidence="8">
    <location>
        <begin position="30"/>
        <end position="379"/>
    </location>
</feature>
<comment type="function">
    <text evidence="5">Specifically catalyzes the decarboxylation of meso-diaminopimelate (meso-DAP) to L-lysine.</text>
</comment>
<dbReference type="Pfam" id="PF02784">
    <property type="entry name" value="Orn_Arg_deC_N"/>
    <property type="match status" value="1"/>
</dbReference>
<evidence type="ECO:0000256" key="6">
    <source>
        <dbReference type="NCBIfam" id="TIGR01048"/>
    </source>
</evidence>
<feature type="modified residue" description="N6-(pyridoxal phosphate)lysine" evidence="5">
    <location>
        <position position="60"/>
    </location>
</feature>
<dbReference type="PRINTS" id="PR01179">
    <property type="entry name" value="ODADCRBXLASE"/>
</dbReference>
<dbReference type="CDD" id="cd06828">
    <property type="entry name" value="PLPDE_III_DapDC"/>
    <property type="match status" value="1"/>
</dbReference>
<dbReference type="EC" id="4.1.1.20" evidence="5 6"/>
<feature type="binding site" evidence="5">
    <location>
        <begin position="284"/>
        <end position="287"/>
    </location>
    <ligand>
        <name>pyridoxal 5'-phosphate</name>
        <dbReference type="ChEBI" id="CHEBI:597326"/>
    </ligand>
</feature>
<dbReference type="PROSITE" id="PS00879">
    <property type="entry name" value="ODR_DC_2_2"/>
    <property type="match status" value="1"/>
</dbReference>
<dbReference type="EMBL" id="JAHYBX010000002">
    <property type="protein sequence ID" value="MCA1856101.1"/>
    <property type="molecule type" value="Genomic_DNA"/>
</dbReference>
<keyword evidence="2 5" id="KW-0210">Decarboxylase</keyword>
<evidence type="ECO:0000256" key="2">
    <source>
        <dbReference type="ARBA" id="ARBA00022793"/>
    </source>
</evidence>
<evidence type="ECO:0000256" key="5">
    <source>
        <dbReference type="HAMAP-Rule" id="MF_02120"/>
    </source>
</evidence>
<proteinExistence type="inferred from homology"/>
<dbReference type="PANTHER" id="PTHR43727:SF2">
    <property type="entry name" value="GROUP IV DECARBOXYLASE"/>
    <property type="match status" value="1"/>
</dbReference>
<reference evidence="10 11" key="1">
    <citation type="submission" date="2021-07" db="EMBL/GenBank/DDBJ databases">
        <title>Characterization of Violacein-producing bacteria and related species.</title>
        <authorList>
            <person name="Wilson H.S."/>
            <person name="De Leon M.E."/>
        </authorList>
    </citation>
    <scope>NUCLEOTIDE SEQUENCE [LARGE SCALE GENOMIC DNA]</scope>
    <source>
        <strain evidence="10 11">HSC-2F05</strain>
    </source>
</reference>
<feature type="binding site" evidence="5">
    <location>
        <position position="381"/>
    </location>
    <ligand>
        <name>substrate</name>
    </ligand>
</feature>
<organism evidence="10 11">
    <name type="scientific">Massilia hydrophila</name>
    <dbReference type="NCBI Taxonomy" id="3044279"/>
    <lineage>
        <taxon>Bacteria</taxon>
        <taxon>Pseudomonadati</taxon>
        <taxon>Pseudomonadota</taxon>
        <taxon>Betaproteobacteria</taxon>
        <taxon>Burkholderiales</taxon>
        <taxon>Oxalobacteraceae</taxon>
        <taxon>Telluria group</taxon>
        <taxon>Massilia</taxon>
    </lineage>
</organism>
<feature type="binding site" evidence="5">
    <location>
        <position position="327"/>
    </location>
    <ligand>
        <name>substrate</name>
    </ligand>
</feature>
<dbReference type="InterPro" id="IPR009006">
    <property type="entry name" value="Ala_racemase/Decarboxylase_C"/>
</dbReference>
<dbReference type="PRINTS" id="PR01181">
    <property type="entry name" value="DAPDCRBXLASE"/>
</dbReference>
<dbReference type="InterPro" id="IPR022657">
    <property type="entry name" value="De-COase2_CS"/>
</dbReference>
<dbReference type="PANTHER" id="PTHR43727">
    <property type="entry name" value="DIAMINOPIMELATE DECARBOXYLASE"/>
    <property type="match status" value="1"/>
</dbReference>
<evidence type="ECO:0000259" key="9">
    <source>
        <dbReference type="Pfam" id="PF02784"/>
    </source>
</evidence>
<accession>A0ABS7YAY3</accession>